<sequence length="162" mass="17481">MPDSGASRALDPLLCFAVYSLERRITRLYADLLAPWGLSYLQYVVVTALGGNAGAGLTVGELGAVLDLDSGTLSPLLKRLEARDVVRRTRSTADERVVVVTLTDAGRALHEELGDVQRCLAERMPPDEQAAVELRDQLRRANDFLAGHAGPGATTRHEETTA</sequence>
<keyword evidence="8" id="KW-1185">Reference proteome</keyword>
<dbReference type="PANTHER" id="PTHR33164:SF5">
    <property type="entry name" value="ORGANIC HYDROPEROXIDE RESISTANCE TRANSCRIPTIONAL REGULATOR"/>
    <property type="match status" value="1"/>
</dbReference>
<evidence type="ECO:0000256" key="3">
    <source>
        <dbReference type="ARBA" id="ARBA00023015"/>
    </source>
</evidence>
<dbReference type="GO" id="GO:0003700">
    <property type="term" value="F:DNA-binding transcription factor activity"/>
    <property type="evidence" value="ECO:0007669"/>
    <property type="project" value="InterPro"/>
</dbReference>
<comment type="caution">
    <text evidence="7">The sequence shown here is derived from an EMBL/GenBank/DDBJ whole genome shotgun (WGS) entry which is preliminary data.</text>
</comment>
<protein>
    <submittedName>
        <fullName evidence="7">MarR family transcriptional regulator</fullName>
    </submittedName>
</protein>
<organism evidence="7 8">
    <name type="scientific">Isoptericola jiangsuensis</name>
    <dbReference type="NCBI Taxonomy" id="548579"/>
    <lineage>
        <taxon>Bacteria</taxon>
        <taxon>Bacillati</taxon>
        <taxon>Actinomycetota</taxon>
        <taxon>Actinomycetes</taxon>
        <taxon>Micrococcales</taxon>
        <taxon>Promicromonosporaceae</taxon>
        <taxon>Isoptericola</taxon>
    </lineage>
</organism>
<dbReference type="RefSeq" id="WP_098463576.1">
    <property type="nucleotide sequence ID" value="NZ_PDJJ01000001.1"/>
</dbReference>
<keyword evidence="4" id="KW-0238">DNA-binding</keyword>
<dbReference type="GO" id="GO:0006950">
    <property type="term" value="P:response to stress"/>
    <property type="evidence" value="ECO:0007669"/>
    <property type="project" value="TreeGrafter"/>
</dbReference>
<gene>
    <name evidence="7" type="ORF">ATJ88_1853</name>
</gene>
<evidence type="ECO:0000256" key="1">
    <source>
        <dbReference type="ARBA" id="ARBA00004496"/>
    </source>
</evidence>
<evidence type="ECO:0000256" key="4">
    <source>
        <dbReference type="ARBA" id="ARBA00023125"/>
    </source>
</evidence>
<proteinExistence type="predicted"/>
<dbReference type="GO" id="GO:0005737">
    <property type="term" value="C:cytoplasm"/>
    <property type="evidence" value="ECO:0007669"/>
    <property type="project" value="UniProtKB-SubCell"/>
</dbReference>
<dbReference type="GO" id="GO:0003677">
    <property type="term" value="F:DNA binding"/>
    <property type="evidence" value="ECO:0007669"/>
    <property type="project" value="UniProtKB-KW"/>
</dbReference>
<dbReference type="PROSITE" id="PS50995">
    <property type="entry name" value="HTH_MARR_2"/>
    <property type="match status" value="1"/>
</dbReference>
<feature type="domain" description="HTH marR-type" evidence="6">
    <location>
        <begin position="11"/>
        <end position="143"/>
    </location>
</feature>
<dbReference type="EMBL" id="PDJJ01000001">
    <property type="protein sequence ID" value="PFG43169.1"/>
    <property type="molecule type" value="Genomic_DNA"/>
</dbReference>
<keyword evidence="3" id="KW-0805">Transcription regulation</keyword>
<evidence type="ECO:0000256" key="5">
    <source>
        <dbReference type="ARBA" id="ARBA00023163"/>
    </source>
</evidence>
<evidence type="ECO:0000259" key="6">
    <source>
        <dbReference type="PROSITE" id="PS50995"/>
    </source>
</evidence>
<dbReference type="InterPro" id="IPR055166">
    <property type="entry name" value="Transc_reg_Sar_Rot_HTH"/>
</dbReference>
<dbReference type="InterPro" id="IPR000835">
    <property type="entry name" value="HTH_MarR-typ"/>
</dbReference>
<dbReference type="SUPFAM" id="SSF46785">
    <property type="entry name" value="Winged helix' DNA-binding domain"/>
    <property type="match status" value="1"/>
</dbReference>
<dbReference type="Pfam" id="PF22381">
    <property type="entry name" value="Staph_reg_Sar_Rot"/>
    <property type="match status" value="1"/>
</dbReference>
<accession>A0A2A9EYD1</accession>
<dbReference type="Gene3D" id="1.10.10.10">
    <property type="entry name" value="Winged helix-like DNA-binding domain superfamily/Winged helix DNA-binding domain"/>
    <property type="match status" value="1"/>
</dbReference>
<dbReference type="InterPro" id="IPR039422">
    <property type="entry name" value="MarR/SlyA-like"/>
</dbReference>
<evidence type="ECO:0000256" key="2">
    <source>
        <dbReference type="ARBA" id="ARBA00022490"/>
    </source>
</evidence>
<keyword evidence="5" id="KW-0804">Transcription</keyword>
<dbReference type="SMART" id="SM00347">
    <property type="entry name" value="HTH_MARR"/>
    <property type="match status" value="1"/>
</dbReference>
<name>A0A2A9EYD1_9MICO</name>
<dbReference type="AlphaFoldDB" id="A0A2A9EYD1"/>
<dbReference type="Proteomes" id="UP000224130">
    <property type="component" value="Unassembled WGS sequence"/>
</dbReference>
<keyword evidence="2" id="KW-0963">Cytoplasm</keyword>
<dbReference type="OrthoDB" id="9806864at2"/>
<evidence type="ECO:0000313" key="7">
    <source>
        <dbReference type="EMBL" id="PFG43169.1"/>
    </source>
</evidence>
<dbReference type="InterPro" id="IPR036390">
    <property type="entry name" value="WH_DNA-bd_sf"/>
</dbReference>
<evidence type="ECO:0000313" key="8">
    <source>
        <dbReference type="Proteomes" id="UP000224130"/>
    </source>
</evidence>
<comment type="subcellular location">
    <subcellularLocation>
        <location evidence="1">Cytoplasm</location>
    </subcellularLocation>
</comment>
<dbReference type="PANTHER" id="PTHR33164">
    <property type="entry name" value="TRANSCRIPTIONAL REGULATOR, MARR FAMILY"/>
    <property type="match status" value="1"/>
</dbReference>
<reference evidence="7 8" key="1">
    <citation type="submission" date="2017-10" db="EMBL/GenBank/DDBJ databases">
        <title>Sequencing the genomes of 1000 actinobacteria strains.</title>
        <authorList>
            <person name="Klenk H.-P."/>
        </authorList>
    </citation>
    <scope>NUCLEOTIDE SEQUENCE [LARGE SCALE GENOMIC DNA]</scope>
    <source>
        <strain evidence="7 8">DSM 21863</strain>
    </source>
</reference>
<dbReference type="InterPro" id="IPR036388">
    <property type="entry name" value="WH-like_DNA-bd_sf"/>
</dbReference>